<protein>
    <recommendedName>
        <fullName evidence="3">DUF268 domain-containing protein</fullName>
    </recommendedName>
</protein>
<evidence type="ECO:0000313" key="1">
    <source>
        <dbReference type="EMBL" id="GAA4456203.1"/>
    </source>
</evidence>
<accession>A0ABP8MU72</accession>
<comment type="caution">
    <text evidence="1">The sequence shown here is derived from an EMBL/GenBank/DDBJ whole genome shotgun (WGS) entry which is preliminary data.</text>
</comment>
<name>A0ABP8MU72_9BACT</name>
<dbReference type="Proteomes" id="UP001501175">
    <property type="component" value="Unassembled WGS sequence"/>
</dbReference>
<dbReference type="InterPro" id="IPR004951">
    <property type="entry name" value="DUF268_CAE_spp"/>
</dbReference>
<proteinExistence type="predicted"/>
<dbReference type="Pfam" id="PF03269">
    <property type="entry name" value="DUF268"/>
    <property type="match status" value="1"/>
</dbReference>
<sequence>MIVRILKLGAGLTLSGIKALPDYIRDYYRLKEQLNGQTQFPIKGFYPALFDRYAESGHLVKHYFLQDLYVAQRIFNNNPIRHVDIGSRIDGFAAHVAAFRPIEIFDIRPLTRQIPNVSFRQADLMALPPNLTAYTDSVSSLHAIEHFGLGRYGDPIDINGHIKALDTIYEILKPGGTFYFSSPIGPQGIVYNAHRVFDVSYLLQLFTPRYEIISFSYINDNEQLFENVDWKTDAVKNNFGCLYGCGIFEMKKISNSTKPHDS</sequence>
<dbReference type="InterPro" id="IPR029063">
    <property type="entry name" value="SAM-dependent_MTases_sf"/>
</dbReference>
<keyword evidence="2" id="KW-1185">Reference proteome</keyword>
<organism evidence="1 2">
    <name type="scientific">Nibrella saemangeumensis</name>
    <dbReference type="NCBI Taxonomy" id="1084526"/>
    <lineage>
        <taxon>Bacteria</taxon>
        <taxon>Pseudomonadati</taxon>
        <taxon>Bacteroidota</taxon>
        <taxon>Cytophagia</taxon>
        <taxon>Cytophagales</taxon>
        <taxon>Spirosomataceae</taxon>
        <taxon>Nibrella</taxon>
    </lineage>
</organism>
<evidence type="ECO:0008006" key="3">
    <source>
        <dbReference type="Google" id="ProtNLM"/>
    </source>
</evidence>
<dbReference type="EMBL" id="BAABHD010000028">
    <property type="protein sequence ID" value="GAA4456203.1"/>
    <property type="molecule type" value="Genomic_DNA"/>
</dbReference>
<evidence type="ECO:0000313" key="2">
    <source>
        <dbReference type="Proteomes" id="UP001501175"/>
    </source>
</evidence>
<reference evidence="2" key="1">
    <citation type="journal article" date="2019" name="Int. J. Syst. Evol. Microbiol.">
        <title>The Global Catalogue of Microorganisms (GCM) 10K type strain sequencing project: providing services to taxonomists for standard genome sequencing and annotation.</title>
        <authorList>
            <consortium name="The Broad Institute Genomics Platform"/>
            <consortium name="The Broad Institute Genome Sequencing Center for Infectious Disease"/>
            <person name="Wu L."/>
            <person name="Ma J."/>
        </authorList>
    </citation>
    <scope>NUCLEOTIDE SEQUENCE [LARGE SCALE GENOMIC DNA]</scope>
    <source>
        <strain evidence="2">JCM 17927</strain>
    </source>
</reference>
<gene>
    <name evidence="1" type="ORF">GCM10023189_25050</name>
</gene>
<dbReference type="RefSeq" id="WP_345243969.1">
    <property type="nucleotide sequence ID" value="NZ_BAABHD010000028.1"/>
</dbReference>
<dbReference type="Gene3D" id="3.40.50.150">
    <property type="entry name" value="Vaccinia Virus protein VP39"/>
    <property type="match status" value="1"/>
</dbReference>
<dbReference type="SUPFAM" id="SSF53335">
    <property type="entry name" value="S-adenosyl-L-methionine-dependent methyltransferases"/>
    <property type="match status" value="1"/>
</dbReference>